<sequence length="106" mass="12101">MTGSGAVTLLISLFVEHEKERHNIAWTHYNGPKHLDVVRYGFIGLVPKVATCFAKTLKQSVKHHSRSRYHTRPSRVSHIRHGTQDRQKHPCHRVPSASYCSMQSTS</sequence>
<evidence type="ECO:0000256" key="1">
    <source>
        <dbReference type="SAM" id="MobiDB-lite"/>
    </source>
</evidence>
<dbReference type="Proteomes" id="UP000009097">
    <property type="component" value="Unassembled WGS sequence"/>
</dbReference>
<gene>
    <name evidence="2" type="ORF">FOXG_18792</name>
</gene>
<dbReference type="VEuPathDB" id="FungiDB:FOXG_18792"/>
<organism evidence="2 3">
    <name type="scientific">Fusarium oxysporum f. sp. lycopersici (strain 4287 / CBS 123668 / FGSC 9935 / NRRL 34936)</name>
    <name type="common">Fusarium vascular wilt of tomato</name>
    <dbReference type="NCBI Taxonomy" id="426428"/>
    <lineage>
        <taxon>Eukaryota</taxon>
        <taxon>Fungi</taxon>
        <taxon>Dikarya</taxon>
        <taxon>Ascomycota</taxon>
        <taxon>Pezizomycotina</taxon>
        <taxon>Sordariomycetes</taxon>
        <taxon>Hypocreomycetidae</taxon>
        <taxon>Hypocreales</taxon>
        <taxon>Nectriaceae</taxon>
        <taxon>Fusarium</taxon>
        <taxon>Fusarium oxysporum species complex</taxon>
    </lineage>
</organism>
<dbReference type="AlphaFoldDB" id="A0A0J9UN62"/>
<dbReference type="RefSeq" id="XP_018238969.1">
    <property type="nucleotide sequence ID" value="XM_018398936.1"/>
</dbReference>
<dbReference type="GeneID" id="28959498"/>
<feature type="region of interest" description="Disordered" evidence="1">
    <location>
        <begin position="63"/>
        <end position="106"/>
    </location>
</feature>
<accession>A0A0J9UN62</accession>
<dbReference type="KEGG" id="fox:FOXG_18792"/>
<reference evidence="2" key="1">
    <citation type="submission" date="2007-04" db="EMBL/GenBank/DDBJ databases">
        <authorList>
            <consortium name="The Broad Institute Genome Sequencing Platform"/>
            <person name="Birren B."/>
            <person name="Lander E."/>
            <person name="Galagan J."/>
            <person name="Nusbaum C."/>
            <person name="Devon K."/>
            <person name="Ma L.-J."/>
            <person name="Jaffe D."/>
            <person name="Butler J."/>
            <person name="Alvarez P."/>
            <person name="Gnerre S."/>
            <person name="Grabherr M."/>
            <person name="Kleber M."/>
            <person name="Mauceli E."/>
            <person name="Brockman W."/>
            <person name="MacCallum I.A."/>
            <person name="Young S."/>
            <person name="LaButti K."/>
            <person name="DeCaprio D."/>
            <person name="Crawford M."/>
            <person name="Koehrsen M."/>
            <person name="Engels R."/>
            <person name="Montgomery P."/>
            <person name="Pearson M."/>
            <person name="Howarth C."/>
            <person name="Larson L."/>
            <person name="White J."/>
            <person name="O'Leary S."/>
            <person name="Kodira C."/>
            <person name="Zeng Q."/>
            <person name="Yandava C."/>
            <person name="Alvarado L."/>
            <person name="Kistler C."/>
            <person name="Shim W.-B."/>
            <person name="Kang S."/>
            <person name="Woloshuk C."/>
        </authorList>
    </citation>
    <scope>NUCLEOTIDE SEQUENCE</scope>
    <source>
        <strain evidence="2">4287</strain>
    </source>
</reference>
<name>A0A0J9UN62_FUSO4</name>
<feature type="compositionally biased region" description="Basic residues" evidence="1">
    <location>
        <begin position="63"/>
        <end position="81"/>
    </location>
</feature>
<protein>
    <submittedName>
        <fullName evidence="2">Uncharacterized protein</fullName>
    </submittedName>
</protein>
<reference evidence="2" key="2">
    <citation type="journal article" date="2010" name="Nature">
        <title>Comparative genomics reveals mobile pathogenicity chromosomes in Fusarium.</title>
        <authorList>
            <person name="Ma L.J."/>
            <person name="van der Does H.C."/>
            <person name="Borkovich K.A."/>
            <person name="Coleman J.J."/>
            <person name="Daboussi M.J."/>
            <person name="Di Pietro A."/>
            <person name="Dufresne M."/>
            <person name="Freitag M."/>
            <person name="Grabherr M."/>
            <person name="Henrissat B."/>
            <person name="Houterman P.M."/>
            <person name="Kang S."/>
            <person name="Shim W.B."/>
            <person name="Woloshuk C."/>
            <person name="Xie X."/>
            <person name="Xu J.R."/>
            <person name="Antoniw J."/>
            <person name="Baker S.E."/>
            <person name="Bluhm B.H."/>
            <person name="Breakspear A."/>
            <person name="Brown D.W."/>
            <person name="Butchko R.A."/>
            <person name="Chapman S."/>
            <person name="Coulson R."/>
            <person name="Coutinho P.M."/>
            <person name="Danchin E.G."/>
            <person name="Diener A."/>
            <person name="Gale L.R."/>
            <person name="Gardiner D.M."/>
            <person name="Goff S."/>
            <person name="Hammond-Kosack K.E."/>
            <person name="Hilburn K."/>
            <person name="Hua-Van A."/>
            <person name="Jonkers W."/>
            <person name="Kazan K."/>
            <person name="Kodira C.D."/>
            <person name="Koehrsen M."/>
            <person name="Kumar L."/>
            <person name="Lee Y.H."/>
            <person name="Li L."/>
            <person name="Manners J.M."/>
            <person name="Miranda-Saavedra D."/>
            <person name="Mukherjee M."/>
            <person name="Park G."/>
            <person name="Park J."/>
            <person name="Park S.Y."/>
            <person name="Proctor R.H."/>
            <person name="Regev A."/>
            <person name="Ruiz-Roldan M.C."/>
            <person name="Sain D."/>
            <person name="Sakthikumar S."/>
            <person name="Sykes S."/>
            <person name="Schwartz D.C."/>
            <person name="Turgeon B.G."/>
            <person name="Wapinski I."/>
            <person name="Yoder O."/>
            <person name="Young S."/>
            <person name="Zeng Q."/>
            <person name="Zhou S."/>
            <person name="Galagan J."/>
            <person name="Cuomo C.A."/>
            <person name="Kistler H.C."/>
            <person name="Rep M."/>
        </authorList>
    </citation>
    <scope>NUCLEOTIDE SEQUENCE [LARGE SCALE GENOMIC DNA]</scope>
    <source>
        <strain evidence="2">4287</strain>
    </source>
</reference>
<dbReference type="EMBL" id="DS231699">
    <property type="protein sequence ID" value="KNB00924.1"/>
    <property type="molecule type" value="Genomic_DNA"/>
</dbReference>
<evidence type="ECO:0000313" key="2">
    <source>
        <dbReference type="EMBL" id="KNB00924.1"/>
    </source>
</evidence>
<proteinExistence type="predicted"/>
<evidence type="ECO:0000313" key="3">
    <source>
        <dbReference type="Proteomes" id="UP000009097"/>
    </source>
</evidence>